<feature type="transmembrane region" description="Helical" evidence="1">
    <location>
        <begin position="15"/>
        <end position="32"/>
    </location>
</feature>
<evidence type="ECO:0000313" key="2">
    <source>
        <dbReference type="EMBL" id="QHS79420.1"/>
    </source>
</evidence>
<evidence type="ECO:0000256" key="1">
    <source>
        <dbReference type="SAM" id="Phobius"/>
    </source>
</evidence>
<keyword evidence="1" id="KW-0472">Membrane</keyword>
<reference evidence="2" key="1">
    <citation type="journal article" date="2020" name="Nature">
        <title>Giant virus diversity and host interactions through global metagenomics.</title>
        <authorList>
            <person name="Schulz F."/>
            <person name="Roux S."/>
            <person name="Paez-Espino D."/>
            <person name="Jungbluth S."/>
            <person name="Walsh D.A."/>
            <person name="Denef V.J."/>
            <person name="McMahon K.D."/>
            <person name="Konstantinidis K.T."/>
            <person name="Eloe-Fadrosh E.A."/>
            <person name="Kyrpides N.C."/>
            <person name="Woyke T."/>
        </authorList>
    </citation>
    <scope>NUCLEOTIDE SEQUENCE</scope>
    <source>
        <strain evidence="2">GVMAG-S-1035237-23</strain>
    </source>
</reference>
<organism evidence="2">
    <name type="scientific">viral metagenome</name>
    <dbReference type="NCBI Taxonomy" id="1070528"/>
    <lineage>
        <taxon>unclassified sequences</taxon>
        <taxon>metagenomes</taxon>
        <taxon>organismal metagenomes</taxon>
    </lineage>
</organism>
<name>A0A6C0AIY5_9ZZZZ</name>
<accession>A0A6C0AIY5</accession>
<protein>
    <submittedName>
        <fullName evidence="2">Uncharacterized protein</fullName>
    </submittedName>
</protein>
<dbReference type="EMBL" id="MN740643">
    <property type="protein sequence ID" value="QHS79420.1"/>
    <property type="molecule type" value="Genomic_DNA"/>
</dbReference>
<proteinExistence type="predicted"/>
<sequence>MISRILGIFRNQRSVPFLSFLIGLGIVIMLFHRPIPVRNALSVPPSDIEGRVVRHGDKCIKYIAEDAECELPTFK</sequence>
<keyword evidence="1" id="KW-0812">Transmembrane</keyword>
<dbReference type="AlphaFoldDB" id="A0A6C0AIY5"/>
<keyword evidence="1" id="KW-1133">Transmembrane helix</keyword>